<feature type="compositionally biased region" description="Acidic residues" evidence="4">
    <location>
        <begin position="255"/>
        <end position="265"/>
    </location>
</feature>
<dbReference type="Gene3D" id="1.20.120.360">
    <property type="entry name" value="Axin interactor, dorsalization-associated protein, N-terminal domain"/>
    <property type="match status" value="1"/>
</dbReference>
<evidence type="ECO:0000256" key="3">
    <source>
        <dbReference type="PROSITE-ProRule" id="PRU01259"/>
    </source>
</evidence>
<keyword evidence="2" id="KW-0217">Developmental protein</keyword>
<proteinExistence type="inferred from homology"/>
<dbReference type="Proteomes" id="UP000694396">
    <property type="component" value="Unplaced"/>
</dbReference>
<evidence type="ECO:0000256" key="1">
    <source>
        <dbReference type="ARBA" id="ARBA00007205"/>
    </source>
</evidence>
<feature type="region of interest" description="Disordered" evidence="4">
    <location>
        <begin position="255"/>
        <end position="290"/>
    </location>
</feature>
<dbReference type="GO" id="GO:0048264">
    <property type="term" value="P:determination of ventral identity"/>
    <property type="evidence" value="ECO:0007669"/>
    <property type="project" value="TreeGrafter"/>
</dbReference>
<evidence type="ECO:0000313" key="7">
    <source>
        <dbReference type="Proteomes" id="UP000694396"/>
    </source>
</evidence>
<dbReference type="GO" id="GO:0016020">
    <property type="term" value="C:membrane"/>
    <property type="evidence" value="ECO:0007669"/>
    <property type="project" value="TreeGrafter"/>
</dbReference>
<dbReference type="InterPro" id="IPR036818">
    <property type="entry name" value="AIDA_N_sf"/>
</dbReference>
<evidence type="ECO:0000256" key="4">
    <source>
        <dbReference type="SAM" id="MobiDB-lite"/>
    </source>
</evidence>
<dbReference type="GO" id="GO:0035091">
    <property type="term" value="F:phosphatidylinositol binding"/>
    <property type="evidence" value="ECO:0007669"/>
    <property type="project" value="TreeGrafter"/>
</dbReference>
<dbReference type="Ensembl" id="ENSCRFT00000014999.1">
    <property type="protein sequence ID" value="ENSCRFP00000014491.1"/>
    <property type="gene ID" value="ENSCRFG00000011172.1"/>
</dbReference>
<reference evidence="6" key="1">
    <citation type="submission" date="2025-08" db="UniProtKB">
        <authorList>
            <consortium name="Ensembl"/>
        </authorList>
    </citation>
    <scope>IDENTIFICATION</scope>
</reference>
<dbReference type="PROSITE" id="PS51911">
    <property type="entry name" value="C2_AIDA"/>
    <property type="match status" value="1"/>
</dbReference>
<dbReference type="Pfam" id="PF08910">
    <property type="entry name" value="Aida_N"/>
    <property type="match status" value="1"/>
</dbReference>
<dbReference type="InterPro" id="IPR035892">
    <property type="entry name" value="C2_domain_sf"/>
</dbReference>
<protein>
    <submittedName>
        <fullName evidence="6">Axin interactor, dorsalization associated</fullName>
    </submittedName>
</protein>
<feature type="domain" description="C2 Aida-type" evidence="5">
    <location>
        <begin position="288"/>
        <end position="367"/>
    </location>
</feature>
<evidence type="ECO:0000256" key="2">
    <source>
        <dbReference type="ARBA" id="ARBA00022473"/>
    </source>
</evidence>
<dbReference type="Pfam" id="PF14186">
    <property type="entry name" value="Aida_C2"/>
    <property type="match status" value="1"/>
</dbReference>
<dbReference type="PANTHER" id="PTHR28654">
    <property type="entry name" value="AXIN INTERACTOR, DORSALIZATION-ASSOCIATED PROTEIN"/>
    <property type="match status" value="1"/>
</dbReference>
<evidence type="ECO:0000313" key="6">
    <source>
        <dbReference type="Ensembl" id="ENSCRFP00000014491.1"/>
    </source>
</evidence>
<dbReference type="AlphaFoldDB" id="A0A8C3R2T3"/>
<comment type="similarity">
    <text evidence="1 3">Belongs to the AIDA family.</text>
</comment>
<reference evidence="6" key="2">
    <citation type="submission" date="2025-09" db="UniProtKB">
        <authorList>
            <consortium name="Ensembl"/>
        </authorList>
    </citation>
    <scope>IDENTIFICATION</scope>
</reference>
<accession>A0A8C3R2T3</accession>
<organism evidence="6 7">
    <name type="scientific">Cyanoderma ruficeps</name>
    <name type="common">rufous-capped babbler</name>
    <dbReference type="NCBI Taxonomy" id="181631"/>
    <lineage>
        <taxon>Eukaryota</taxon>
        <taxon>Metazoa</taxon>
        <taxon>Chordata</taxon>
        <taxon>Craniata</taxon>
        <taxon>Vertebrata</taxon>
        <taxon>Euteleostomi</taxon>
        <taxon>Archelosauria</taxon>
        <taxon>Archosauria</taxon>
        <taxon>Dinosauria</taxon>
        <taxon>Saurischia</taxon>
        <taxon>Theropoda</taxon>
        <taxon>Coelurosauria</taxon>
        <taxon>Aves</taxon>
        <taxon>Neognathae</taxon>
        <taxon>Neoaves</taxon>
        <taxon>Telluraves</taxon>
        <taxon>Australaves</taxon>
        <taxon>Passeriformes</taxon>
        <taxon>Sylvioidea</taxon>
        <taxon>Timaliidae</taxon>
        <taxon>Cyanoderma</taxon>
    </lineage>
</organism>
<name>A0A8C3R2T3_9PASS</name>
<dbReference type="Gene3D" id="2.60.40.150">
    <property type="entry name" value="C2 domain"/>
    <property type="match status" value="1"/>
</dbReference>
<keyword evidence="7" id="KW-1185">Reference proteome</keyword>
<sequence>MPTAVVESSRVPFTVQTSEVPGGSLLWCPWVSPQPCSPSPSACKKNYLQGMATIAQRLCLFNVLLPPGTETVTLPIASLQLPFAFLSCLLTVTFQSPWYSCLGDDKGWGLCSACDADRHKCERFHPDSLAKPPWLPGLESVCHGFGCPHRAPGIALASASPWEILARHLQKEAQSQHNNSEFTEDQKKTIAKIATCLELRSAALQSTHSQDEFKLEDLKKLEPILKNILTYNKEFPFDVQPVPLRKILAPGEEEHLEFEEDDEEGGAGAGSPDSFPARVPGANKGTLLPRLPSEPGMTLLTINIEKIGLKDAGQCIDPYITVSVKDLNGIDLTPVQDTPVALRKEDTYVHFNVDIEIQKHIERLTKGMWTRDLKQGPGALGDRQWAAPGAAGLNIQTRIKIDLCILSLSNWSLGWLAGKGEMKRDKNRAVCSATQVLSCFITCLVIGT</sequence>
<dbReference type="FunFam" id="1.20.120.360:FF:000002">
    <property type="entry name" value="Axin interactor, dorsalization associated"/>
    <property type="match status" value="1"/>
</dbReference>
<dbReference type="InterPro" id="IPR025939">
    <property type="entry name" value="Aida_C"/>
</dbReference>
<dbReference type="InterPro" id="IPR023421">
    <property type="entry name" value="AIDA_N"/>
</dbReference>
<evidence type="ECO:0000259" key="5">
    <source>
        <dbReference type="PROSITE" id="PS51911"/>
    </source>
</evidence>
<dbReference type="SUPFAM" id="SSF109779">
    <property type="entry name" value="Domain from hypothetical 2610208m17rik protein"/>
    <property type="match status" value="1"/>
</dbReference>
<dbReference type="PANTHER" id="PTHR28654:SF1">
    <property type="entry name" value="AXIN INTERACTOR, DORSALIZATION-ASSOCIATED PROTEIN"/>
    <property type="match status" value="1"/>
</dbReference>